<name>A0A4Q7V9V5_9BURK</name>
<keyword evidence="1" id="KW-0963">Cytoplasm</keyword>
<dbReference type="OrthoDB" id="9793753at2"/>
<evidence type="ECO:0000313" key="7">
    <source>
        <dbReference type="Proteomes" id="UP000293671"/>
    </source>
</evidence>
<reference evidence="6 7" key="1">
    <citation type="submission" date="2019-02" db="EMBL/GenBank/DDBJ databases">
        <title>Genomic Encyclopedia of Type Strains, Phase IV (KMG-IV): sequencing the most valuable type-strain genomes for metagenomic binning, comparative biology and taxonomic classification.</title>
        <authorList>
            <person name="Goeker M."/>
        </authorList>
    </citation>
    <scope>NUCLEOTIDE SEQUENCE [LARGE SCALE GENOMIC DNA]</scope>
    <source>
        <strain evidence="6 7">DSM 19570</strain>
    </source>
</reference>
<keyword evidence="4" id="KW-0143">Chaperone</keyword>
<dbReference type="GO" id="GO:0044183">
    <property type="term" value="F:protein folding chaperone"/>
    <property type="evidence" value="ECO:0007669"/>
    <property type="project" value="TreeGrafter"/>
</dbReference>
<dbReference type="GO" id="GO:0051082">
    <property type="term" value="F:unfolded protein binding"/>
    <property type="evidence" value="ECO:0007669"/>
    <property type="project" value="InterPro"/>
</dbReference>
<evidence type="ECO:0000256" key="1">
    <source>
        <dbReference type="ARBA" id="ARBA00022490"/>
    </source>
</evidence>
<dbReference type="InterPro" id="IPR016153">
    <property type="entry name" value="Heat_shock_Hsp33_N"/>
</dbReference>
<comment type="caution">
    <text evidence="6">The sequence shown here is derived from an EMBL/GenBank/DDBJ whole genome shotgun (WGS) entry which is preliminary data.</text>
</comment>
<dbReference type="Gene3D" id="3.55.30.10">
    <property type="entry name" value="Hsp33 domain"/>
    <property type="match status" value="1"/>
</dbReference>
<dbReference type="CDD" id="cd00498">
    <property type="entry name" value="Hsp33"/>
    <property type="match status" value="1"/>
</dbReference>
<dbReference type="SUPFAM" id="SSF118352">
    <property type="entry name" value="HSP33 redox switch-like"/>
    <property type="match status" value="1"/>
</dbReference>
<dbReference type="AlphaFoldDB" id="A0A4Q7V9V5"/>
<dbReference type="InterPro" id="IPR016154">
    <property type="entry name" value="Heat_shock_Hsp33_C"/>
</dbReference>
<dbReference type="GO" id="GO:0042026">
    <property type="term" value="P:protein refolding"/>
    <property type="evidence" value="ECO:0007669"/>
    <property type="project" value="TreeGrafter"/>
</dbReference>
<dbReference type="PANTHER" id="PTHR30111">
    <property type="entry name" value="33 KDA CHAPERONIN"/>
    <property type="match status" value="1"/>
</dbReference>
<dbReference type="Proteomes" id="UP000293671">
    <property type="component" value="Unassembled WGS sequence"/>
</dbReference>
<dbReference type="Pfam" id="PF01430">
    <property type="entry name" value="HSP33"/>
    <property type="match status" value="1"/>
</dbReference>
<gene>
    <name evidence="6" type="ORF">EV670_3471</name>
</gene>
<evidence type="ECO:0000256" key="5">
    <source>
        <dbReference type="ARBA" id="ARBA00023284"/>
    </source>
</evidence>
<evidence type="ECO:0000256" key="3">
    <source>
        <dbReference type="ARBA" id="ARBA00023157"/>
    </source>
</evidence>
<evidence type="ECO:0000313" key="6">
    <source>
        <dbReference type="EMBL" id="RZT92497.1"/>
    </source>
</evidence>
<keyword evidence="3" id="KW-1015">Disulfide bond</keyword>
<dbReference type="Gene3D" id="3.90.1280.10">
    <property type="entry name" value="HSP33 redox switch-like"/>
    <property type="match status" value="1"/>
</dbReference>
<keyword evidence="5" id="KW-0676">Redox-active center</keyword>
<sequence>MSELHKFIFEGLPVRGMLVRLTESWTDLLGRRAAAGGYPPPVRALLGEMAAAGVLMQSNIKFNGALVLQIHGDGPVGLAVVEVQPDLAFRATATVRSAAEVADEARLAAMVNVHGKGRCAITLDPKERLPGVQPYQGVVALHGDRGEPLQEIGAVLEHYMLQSEQLDTRLILAADDKVAAGLLIQRLPVEGEGNLERAAREDRIGLDEAYNRIAILAASLKREELLTLDVDTILRRLFWEERLQRFEPQRGADGPRFACRCSRERVSAMLRGLGRDEVESLIEERITADVGCEFCGAHYRFDAVDVGELFTPSSNQPPSTGTVQ</sequence>
<keyword evidence="2" id="KW-0862">Zinc</keyword>
<accession>A0A4Q7V9V5</accession>
<dbReference type="InterPro" id="IPR000397">
    <property type="entry name" value="Heat_shock_Hsp33"/>
</dbReference>
<dbReference type="RefSeq" id="WP_130434506.1">
    <property type="nucleotide sequence ID" value="NZ_SHKP01000009.1"/>
</dbReference>
<organism evidence="6 7">
    <name type="scientific">Rivibacter subsaxonicus</name>
    <dbReference type="NCBI Taxonomy" id="457575"/>
    <lineage>
        <taxon>Bacteria</taxon>
        <taxon>Pseudomonadati</taxon>
        <taxon>Pseudomonadota</taxon>
        <taxon>Betaproteobacteria</taxon>
        <taxon>Burkholderiales</taxon>
        <taxon>Rivibacter</taxon>
    </lineage>
</organism>
<dbReference type="GO" id="GO:0005737">
    <property type="term" value="C:cytoplasm"/>
    <property type="evidence" value="ECO:0007669"/>
    <property type="project" value="InterPro"/>
</dbReference>
<evidence type="ECO:0000256" key="4">
    <source>
        <dbReference type="ARBA" id="ARBA00023186"/>
    </source>
</evidence>
<protein>
    <submittedName>
        <fullName evidence="6">Molecular chaperone Hsp33</fullName>
    </submittedName>
</protein>
<dbReference type="InterPro" id="IPR023212">
    <property type="entry name" value="Hsp33_helix_hairpin_bin_dom_sf"/>
</dbReference>
<dbReference type="PANTHER" id="PTHR30111:SF1">
    <property type="entry name" value="33 KDA CHAPERONIN"/>
    <property type="match status" value="1"/>
</dbReference>
<dbReference type="SUPFAM" id="SSF64397">
    <property type="entry name" value="Hsp33 domain"/>
    <property type="match status" value="1"/>
</dbReference>
<dbReference type="PIRSF" id="PIRSF005261">
    <property type="entry name" value="Heat_shock_Hsp33"/>
    <property type="match status" value="1"/>
</dbReference>
<keyword evidence="7" id="KW-1185">Reference proteome</keyword>
<proteinExistence type="predicted"/>
<evidence type="ECO:0000256" key="2">
    <source>
        <dbReference type="ARBA" id="ARBA00022833"/>
    </source>
</evidence>
<dbReference type="EMBL" id="SHKP01000009">
    <property type="protein sequence ID" value="RZT92497.1"/>
    <property type="molecule type" value="Genomic_DNA"/>
</dbReference>
<dbReference type="Gene3D" id="1.10.287.480">
    <property type="entry name" value="helix hairpin bin"/>
    <property type="match status" value="1"/>
</dbReference>